<dbReference type="InterPro" id="IPR001910">
    <property type="entry name" value="Inosine/uridine_hydrolase_dom"/>
</dbReference>
<comment type="similarity">
    <text evidence="1">Belongs to the IUNH family.</text>
</comment>
<gene>
    <name evidence="3" type="ORF">LSH36_658g00016</name>
</gene>
<proteinExistence type="inferred from homology"/>
<sequence length="320" mass="36078">MNAVKRKFILDCDSGTDDAQALMMVLAQPDIELLAVMTVFGNANCDKTSRNCLRILKFKNRLDIPVYKGSDKGLIGDIPFTSNYHGYDGLGDIHIEGVDPIDIDLIQKEHAPVALVRLVNENPNQITLVATGPLTNIALALHLDPQFGTKLHDIYVMGGNTEGQGNVTPSAEFNFYTDPEAAYFVLNSIGKMINLCSMEVCERHGFSWEWYEKFTDGKTRSSCLVRDFEHSLITREKQKGIAKSYIMVWDQLTMASAIKKDLLIQSVNVYATVELHGMHTRGQLIVDWKKKQNKHQPNVRLLQQFNQAMFDSLIHMVTKD</sequence>
<dbReference type="InterPro" id="IPR036452">
    <property type="entry name" value="Ribo_hydro-like"/>
</dbReference>
<evidence type="ECO:0000259" key="2">
    <source>
        <dbReference type="Pfam" id="PF01156"/>
    </source>
</evidence>
<name>A0AAD9J531_9ANNE</name>
<protein>
    <recommendedName>
        <fullName evidence="2">Inosine/uridine-preferring nucleoside hydrolase domain-containing protein</fullName>
    </recommendedName>
</protein>
<dbReference type="Gene3D" id="3.90.245.10">
    <property type="entry name" value="Ribonucleoside hydrolase-like"/>
    <property type="match status" value="1"/>
</dbReference>
<dbReference type="AlphaFoldDB" id="A0AAD9J531"/>
<dbReference type="PANTHER" id="PTHR46190">
    <property type="entry name" value="SI:CH211-201H21.5-RELATED"/>
    <property type="match status" value="1"/>
</dbReference>
<dbReference type="EMBL" id="JAODUP010000658">
    <property type="protein sequence ID" value="KAK2145775.1"/>
    <property type="molecule type" value="Genomic_DNA"/>
</dbReference>
<evidence type="ECO:0000313" key="4">
    <source>
        <dbReference type="Proteomes" id="UP001208570"/>
    </source>
</evidence>
<organism evidence="3 4">
    <name type="scientific">Paralvinella palmiformis</name>
    <dbReference type="NCBI Taxonomy" id="53620"/>
    <lineage>
        <taxon>Eukaryota</taxon>
        <taxon>Metazoa</taxon>
        <taxon>Spiralia</taxon>
        <taxon>Lophotrochozoa</taxon>
        <taxon>Annelida</taxon>
        <taxon>Polychaeta</taxon>
        <taxon>Sedentaria</taxon>
        <taxon>Canalipalpata</taxon>
        <taxon>Terebellida</taxon>
        <taxon>Terebelliformia</taxon>
        <taxon>Alvinellidae</taxon>
        <taxon>Paralvinella</taxon>
    </lineage>
</organism>
<dbReference type="CDD" id="cd02649">
    <property type="entry name" value="nuc_hydro_CeIAG"/>
    <property type="match status" value="1"/>
</dbReference>
<comment type="caution">
    <text evidence="3">The sequence shown here is derived from an EMBL/GenBank/DDBJ whole genome shotgun (WGS) entry which is preliminary data.</text>
</comment>
<dbReference type="Proteomes" id="UP001208570">
    <property type="component" value="Unassembled WGS sequence"/>
</dbReference>
<evidence type="ECO:0000256" key="1">
    <source>
        <dbReference type="ARBA" id="ARBA00009176"/>
    </source>
</evidence>
<dbReference type="SUPFAM" id="SSF53590">
    <property type="entry name" value="Nucleoside hydrolase"/>
    <property type="match status" value="1"/>
</dbReference>
<dbReference type="GO" id="GO:0016799">
    <property type="term" value="F:hydrolase activity, hydrolyzing N-glycosyl compounds"/>
    <property type="evidence" value="ECO:0007669"/>
    <property type="project" value="InterPro"/>
</dbReference>
<keyword evidence="4" id="KW-1185">Reference proteome</keyword>
<accession>A0AAD9J531</accession>
<dbReference type="Pfam" id="PF01156">
    <property type="entry name" value="IU_nuc_hydro"/>
    <property type="match status" value="1"/>
</dbReference>
<evidence type="ECO:0000313" key="3">
    <source>
        <dbReference type="EMBL" id="KAK2145775.1"/>
    </source>
</evidence>
<dbReference type="PANTHER" id="PTHR46190:SF1">
    <property type="entry name" value="SI:CH211-201H21.5"/>
    <property type="match status" value="1"/>
</dbReference>
<feature type="domain" description="Inosine/uridine-preferring nucleoside hydrolase" evidence="2">
    <location>
        <begin position="9"/>
        <end position="310"/>
    </location>
</feature>
<reference evidence="3" key="1">
    <citation type="journal article" date="2023" name="Mol. Biol. Evol.">
        <title>Third-Generation Sequencing Reveals the Adaptive Role of the Epigenome in Three Deep-Sea Polychaetes.</title>
        <authorList>
            <person name="Perez M."/>
            <person name="Aroh O."/>
            <person name="Sun Y."/>
            <person name="Lan Y."/>
            <person name="Juniper S.K."/>
            <person name="Young C.R."/>
            <person name="Angers B."/>
            <person name="Qian P.Y."/>
        </authorList>
    </citation>
    <scope>NUCLEOTIDE SEQUENCE</scope>
    <source>
        <strain evidence="3">P08H-3</strain>
    </source>
</reference>
<dbReference type="InterPro" id="IPR052775">
    <property type="entry name" value="IUN_hydrolase"/>
</dbReference>